<sequence length="594" mass="67597">MLKIKPKQDPNSRSSILRKLNIRARITFVIVFGLTLHLILMLGVFNIYAHTYLKNNLYNHIGNIQKEIGLSLELIVDDIQMLSLRFLVNSDIYRIIGDSSIGEKDKKSRIRSLMDGIIAKNELIGDIVVITKEGARYRYVADDNIFEDPDDLLISKVNQSVLPVVGKVKHDSAGNAYIVFGQKYRNFNTGQNIGIILVYVKENSLFNLYKSAFEGIGYSYLASVNNEVISHPDKRIVGNTLLESDAFHPGKKAGYRNVSLNRQEYVLSTYSLSDRLNRFGVDWKLVSVVSRPQLFGAIDEGNRYALFLALSTFIGLLVLSFYLAAKMTEPVFNLTKKLGAIGKSGLKLMIDRKQSSDEISELENSYYAMIDRINNLIHENDEEKEKQRVMELTALQSQINPHFLYNTLDAITWTARLKKQPEIERMISALATFFRISLHKGDKHIPVEDEIRLVQSFVTVELMRFPDKFDVIYDIPEPLRKIRILKLILQPLVENAIKHGMSEKQGKGLIRIRNWQEEDYLIFEITDDGVGFRSKDNIQSNSKNVLFQSGYGLRNVDERIKLEYGAECGLTITSEPGVGTTALVRIRLESGQIS</sequence>
<dbReference type="InterPro" id="IPR003594">
    <property type="entry name" value="HATPase_dom"/>
</dbReference>
<reference evidence="16" key="1">
    <citation type="journal article" date="2019" name="Int. J. Syst. Evol. Microbiol.">
        <title>The Global Catalogue of Microorganisms (GCM) 10K type strain sequencing project: providing services to taxonomists for standard genome sequencing and annotation.</title>
        <authorList>
            <consortium name="The Broad Institute Genomics Platform"/>
            <consortium name="The Broad Institute Genome Sequencing Center for Infectious Disease"/>
            <person name="Wu L."/>
            <person name="Ma J."/>
        </authorList>
    </citation>
    <scope>NUCLEOTIDE SEQUENCE [LARGE SCALE GENOMIC DNA]</scope>
    <source>
        <strain evidence="16">CGMCC 1.18575</strain>
    </source>
</reference>
<name>A0ABW0HUQ1_9BACL</name>
<evidence type="ECO:0000256" key="12">
    <source>
        <dbReference type="SAM" id="Phobius"/>
    </source>
</evidence>
<keyword evidence="2" id="KW-1003">Cell membrane</keyword>
<dbReference type="Proteomes" id="UP001596113">
    <property type="component" value="Unassembled WGS sequence"/>
</dbReference>
<dbReference type="InterPro" id="IPR050640">
    <property type="entry name" value="Bact_2-comp_sensor_kinase"/>
</dbReference>
<proteinExistence type="predicted"/>
<dbReference type="GO" id="GO:0004673">
    <property type="term" value="F:protein histidine kinase activity"/>
    <property type="evidence" value="ECO:0007669"/>
    <property type="project" value="UniProtKB-EC"/>
</dbReference>
<keyword evidence="10" id="KW-0902">Two-component regulatory system</keyword>
<evidence type="ECO:0000256" key="3">
    <source>
        <dbReference type="ARBA" id="ARBA00022553"/>
    </source>
</evidence>
<feature type="domain" description="Signal transduction histidine kinase internal region" evidence="14">
    <location>
        <begin position="390"/>
        <end position="469"/>
    </location>
</feature>
<keyword evidence="5 12" id="KW-0812">Transmembrane</keyword>
<gene>
    <name evidence="15" type="ORF">ACFPOF_15480</name>
</gene>
<evidence type="ECO:0000256" key="5">
    <source>
        <dbReference type="ARBA" id="ARBA00022692"/>
    </source>
</evidence>
<keyword evidence="3" id="KW-0597">Phosphoprotein</keyword>
<evidence type="ECO:0000256" key="2">
    <source>
        <dbReference type="ARBA" id="ARBA00022475"/>
    </source>
</evidence>
<evidence type="ECO:0000256" key="7">
    <source>
        <dbReference type="ARBA" id="ARBA00022777"/>
    </source>
</evidence>
<evidence type="ECO:0000259" key="13">
    <source>
        <dbReference type="Pfam" id="PF02518"/>
    </source>
</evidence>
<feature type="transmembrane region" description="Helical" evidence="12">
    <location>
        <begin position="26"/>
        <end position="49"/>
    </location>
</feature>
<evidence type="ECO:0000256" key="8">
    <source>
        <dbReference type="ARBA" id="ARBA00022840"/>
    </source>
</evidence>
<dbReference type="Gene3D" id="6.10.340.10">
    <property type="match status" value="1"/>
</dbReference>
<dbReference type="SUPFAM" id="SSF55874">
    <property type="entry name" value="ATPase domain of HSP90 chaperone/DNA topoisomerase II/histidine kinase"/>
    <property type="match status" value="1"/>
</dbReference>
<evidence type="ECO:0000313" key="15">
    <source>
        <dbReference type="EMBL" id="MFC5404145.1"/>
    </source>
</evidence>
<evidence type="ECO:0000313" key="16">
    <source>
        <dbReference type="Proteomes" id="UP001596113"/>
    </source>
</evidence>
<keyword evidence="11 12" id="KW-0472">Membrane</keyword>
<evidence type="ECO:0000256" key="4">
    <source>
        <dbReference type="ARBA" id="ARBA00022679"/>
    </source>
</evidence>
<dbReference type="PANTHER" id="PTHR34220:SF11">
    <property type="entry name" value="SENSOR PROTEIN KINASE HPTS"/>
    <property type="match status" value="1"/>
</dbReference>
<comment type="caution">
    <text evidence="15">The sequence shown here is derived from an EMBL/GenBank/DDBJ whole genome shotgun (WGS) entry which is preliminary data.</text>
</comment>
<keyword evidence="8" id="KW-0067">ATP-binding</keyword>
<dbReference type="InterPro" id="IPR036890">
    <property type="entry name" value="HATPase_C_sf"/>
</dbReference>
<evidence type="ECO:0000256" key="11">
    <source>
        <dbReference type="ARBA" id="ARBA00023136"/>
    </source>
</evidence>
<keyword evidence="9 12" id="KW-1133">Transmembrane helix</keyword>
<feature type="transmembrane region" description="Helical" evidence="12">
    <location>
        <begin position="304"/>
        <end position="325"/>
    </location>
</feature>
<comment type="subcellular location">
    <subcellularLocation>
        <location evidence="1">Cell membrane</location>
        <topology evidence="1">Multi-pass membrane protein</topology>
    </subcellularLocation>
</comment>
<evidence type="ECO:0000256" key="6">
    <source>
        <dbReference type="ARBA" id="ARBA00022741"/>
    </source>
</evidence>
<dbReference type="EC" id="2.7.13.3" evidence="15"/>
<keyword evidence="16" id="KW-1185">Reference proteome</keyword>
<dbReference type="PANTHER" id="PTHR34220">
    <property type="entry name" value="SENSOR HISTIDINE KINASE YPDA"/>
    <property type="match status" value="1"/>
</dbReference>
<accession>A0ABW0HUQ1</accession>
<evidence type="ECO:0000256" key="1">
    <source>
        <dbReference type="ARBA" id="ARBA00004651"/>
    </source>
</evidence>
<dbReference type="Pfam" id="PF06580">
    <property type="entry name" value="His_kinase"/>
    <property type="match status" value="1"/>
</dbReference>
<organism evidence="15 16">
    <name type="scientific">Cohnella soli</name>
    <dbReference type="NCBI Taxonomy" id="425005"/>
    <lineage>
        <taxon>Bacteria</taxon>
        <taxon>Bacillati</taxon>
        <taxon>Bacillota</taxon>
        <taxon>Bacilli</taxon>
        <taxon>Bacillales</taxon>
        <taxon>Paenibacillaceae</taxon>
        <taxon>Cohnella</taxon>
    </lineage>
</organism>
<keyword evidence="4 15" id="KW-0808">Transferase</keyword>
<dbReference type="RefSeq" id="WP_378134144.1">
    <property type="nucleotide sequence ID" value="NZ_JBHSMI010000025.1"/>
</dbReference>
<evidence type="ECO:0000256" key="10">
    <source>
        <dbReference type="ARBA" id="ARBA00023012"/>
    </source>
</evidence>
<dbReference type="EMBL" id="JBHSMI010000025">
    <property type="protein sequence ID" value="MFC5404145.1"/>
    <property type="molecule type" value="Genomic_DNA"/>
</dbReference>
<keyword evidence="7 15" id="KW-0418">Kinase</keyword>
<dbReference type="Pfam" id="PF02518">
    <property type="entry name" value="HATPase_c"/>
    <property type="match status" value="1"/>
</dbReference>
<evidence type="ECO:0000259" key="14">
    <source>
        <dbReference type="Pfam" id="PF06580"/>
    </source>
</evidence>
<evidence type="ECO:0000256" key="9">
    <source>
        <dbReference type="ARBA" id="ARBA00022989"/>
    </source>
</evidence>
<protein>
    <submittedName>
        <fullName evidence="15">Sensor histidine kinase</fullName>
        <ecNumber evidence="15">2.7.13.3</ecNumber>
    </submittedName>
</protein>
<feature type="domain" description="Histidine kinase/HSP90-like ATPase" evidence="13">
    <location>
        <begin position="483"/>
        <end position="588"/>
    </location>
</feature>
<dbReference type="Gene3D" id="3.30.565.10">
    <property type="entry name" value="Histidine kinase-like ATPase, C-terminal domain"/>
    <property type="match status" value="1"/>
</dbReference>
<dbReference type="InterPro" id="IPR010559">
    <property type="entry name" value="Sig_transdc_His_kin_internal"/>
</dbReference>
<keyword evidence="6" id="KW-0547">Nucleotide-binding</keyword>